<keyword evidence="2 6" id="KW-0732">Signal</keyword>
<organism evidence="9 10">
    <name type="scientific">Winogradskyella echinorum</name>
    <dbReference type="NCBI Taxonomy" id="538189"/>
    <lineage>
        <taxon>Bacteria</taxon>
        <taxon>Pseudomonadati</taxon>
        <taxon>Bacteroidota</taxon>
        <taxon>Flavobacteriia</taxon>
        <taxon>Flavobacteriales</taxon>
        <taxon>Flavobacteriaceae</taxon>
        <taxon>Winogradskyella</taxon>
    </lineage>
</organism>
<reference evidence="9 10" key="1">
    <citation type="submission" date="2020-08" db="EMBL/GenBank/DDBJ databases">
        <title>Winogradskyella ouciana sp. nov., isolated from the hadal seawater of the Mariana Trench.</title>
        <authorList>
            <person name="He X."/>
        </authorList>
    </citation>
    <scope>NUCLEOTIDE SEQUENCE [LARGE SCALE GENOMIC DNA]</scope>
    <source>
        <strain evidence="9 10">KCTC 22026</strain>
    </source>
</reference>
<evidence type="ECO:0000259" key="7">
    <source>
        <dbReference type="Pfam" id="PF00082"/>
    </source>
</evidence>
<feature type="chain" id="PRO_5046894518" evidence="6">
    <location>
        <begin position="20"/>
        <end position="618"/>
    </location>
</feature>
<keyword evidence="4 5" id="KW-0720">Serine protease</keyword>
<evidence type="ECO:0000256" key="3">
    <source>
        <dbReference type="ARBA" id="ARBA00022801"/>
    </source>
</evidence>
<dbReference type="EMBL" id="JACOME010000001">
    <property type="protein sequence ID" value="MBC3844830.1"/>
    <property type="molecule type" value="Genomic_DNA"/>
</dbReference>
<evidence type="ECO:0000259" key="8">
    <source>
        <dbReference type="Pfam" id="PF18962"/>
    </source>
</evidence>
<dbReference type="RefSeq" id="WP_186843974.1">
    <property type="nucleotide sequence ID" value="NZ_JACOME010000001.1"/>
</dbReference>
<comment type="similarity">
    <text evidence="5">Belongs to the peptidase S8 family.</text>
</comment>
<dbReference type="PANTHER" id="PTHR42884">
    <property type="entry name" value="PROPROTEIN CONVERTASE SUBTILISIN/KEXIN-RELATED"/>
    <property type="match status" value="1"/>
</dbReference>
<dbReference type="InterPro" id="IPR023828">
    <property type="entry name" value="Peptidase_S8_Ser-AS"/>
</dbReference>
<keyword evidence="3 5" id="KW-0378">Hydrolase</keyword>
<dbReference type="PANTHER" id="PTHR42884:SF14">
    <property type="entry name" value="NEUROENDOCRINE CONVERTASE 1"/>
    <property type="match status" value="1"/>
</dbReference>
<feature type="active site" description="Charge relay system" evidence="5">
    <location>
        <position position="371"/>
    </location>
</feature>
<dbReference type="SUPFAM" id="SSF52743">
    <property type="entry name" value="Subtilisin-like"/>
    <property type="match status" value="1"/>
</dbReference>
<sequence>MKVKIFILILLICFSDVFAQENSVFFAEIPNSKYIPEISHDANGKLMGSTKTGNKSLDNLINSYKIYDVNRVFKNSNQVSLQNIYMIICNDLALMDNLYNNYKTYYPRVENATGKTLLDPNDFGTNGGYTVDDQEELNFIRAKEAWDITTGSSDIIIGVADTNFMTNHEDLINTLTVAVNASSNNINGHDHGSRVASNAAAETDNSKGIAAIGHQSYIYGGVGLNASVLDDLSQLDNVKVVNASWYDNTSTNPPTITNTLYADINDRGVVTVAAAGNGGGFDATKFYYPASHNNVISVSAIGHKDITFDYGDGVTYQVFHNGHDRIRNGVSSPFQHNDSIDIVAPGYHISEVKRLGTNVTNGYGFKDQGTSLSAPIVAGTIALMFDVNYCIDPKEVETILKLTAIKIDTLPQNLSYHGKLGAGKLDAYKAVKMAKDMAEPYGTVEVKNRILYRPWFYKLVTAPYEIKMDNNDVSAQAKIKFRARNNIEILSGDYYPSSGGYIDLKIDESIALNCPPAPTMAKRGYNININNIKEEKIYFEVFPTLIEDGTEIVNYALSKNSQVDIKVYNLYGIEVYDKKRITAKKVKLNLSKLTEGIYVIKIFNSKGSILHTQRVIKK</sequence>
<protein>
    <submittedName>
        <fullName evidence="9">S8 family peptidase</fullName>
    </submittedName>
</protein>
<evidence type="ECO:0000256" key="2">
    <source>
        <dbReference type="ARBA" id="ARBA00022729"/>
    </source>
</evidence>
<dbReference type="PRINTS" id="PR00723">
    <property type="entry name" value="SUBTILISIN"/>
</dbReference>
<dbReference type="InterPro" id="IPR015500">
    <property type="entry name" value="Peptidase_S8_subtilisin-rel"/>
</dbReference>
<feature type="domain" description="Secretion system C-terminal sorting" evidence="8">
    <location>
        <begin position="557"/>
        <end position="610"/>
    </location>
</feature>
<dbReference type="Proteomes" id="UP000607435">
    <property type="component" value="Unassembled WGS sequence"/>
</dbReference>
<proteinExistence type="inferred from homology"/>
<dbReference type="InterPro" id="IPR000209">
    <property type="entry name" value="Peptidase_S8/S53_dom"/>
</dbReference>
<accession>A0ABR6XWG0</accession>
<evidence type="ECO:0000313" key="10">
    <source>
        <dbReference type="Proteomes" id="UP000607435"/>
    </source>
</evidence>
<dbReference type="Gene3D" id="3.40.50.200">
    <property type="entry name" value="Peptidase S8/S53 domain"/>
    <property type="match status" value="1"/>
</dbReference>
<gene>
    <name evidence="9" type="ORF">H6H04_00425</name>
</gene>
<feature type="domain" description="Peptidase S8/S53" evidence="7">
    <location>
        <begin position="153"/>
        <end position="408"/>
    </location>
</feature>
<evidence type="ECO:0000313" key="9">
    <source>
        <dbReference type="EMBL" id="MBC3844830.1"/>
    </source>
</evidence>
<feature type="signal peptide" evidence="6">
    <location>
        <begin position="1"/>
        <end position="19"/>
    </location>
</feature>
<dbReference type="PROSITE" id="PS00138">
    <property type="entry name" value="SUBTILASE_SER"/>
    <property type="match status" value="1"/>
</dbReference>
<evidence type="ECO:0000256" key="1">
    <source>
        <dbReference type="ARBA" id="ARBA00022670"/>
    </source>
</evidence>
<name>A0ABR6XWG0_9FLAO</name>
<keyword evidence="1 5" id="KW-0645">Protease</keyword>
<comment type="caution">
    <text evidence="9">The sequence shown here is derived from an EMBL/GenBank/DDBJ whole genome shotgun (WGS) entry which is preliminary data.</text>
</comment>
<keyword evidence="10" id="KW-1185">Reference proteome</keyword>
<dbReference type="InterPro" id="IPR036852">
    <property type="entry name" value="Peptidase_S8/S53_dom_sf"/>
</dbReference>
<feature type="active site" description="Charge relay system" evidence="5">
    <location>
        <position position="191"/>
    </location>
</feature>
<feature type="active site" description="Charge relay system" evidence="5">
    <location>
        <position position="161"/>
    </location>
</feature>
<dbReference type="Pfam" id="PF00082">
    <property type="entry name" value="Peptidase_S8"/>
    <property type="match status" value="1"/>
</dbReference>
<dbReference type="NCBIfam" id="TIGR04183">
    <property type="entry name" value="Por_Secre_tail"/>
    <property type="match status" value="1"/>
</dbReference>
<dbReference type="InterPro" id="IPR026444">
    <property type="entry name" value="Secre_tail"/>
</dbReference>
<dbReference type="Pfam" id="PF18962">
    <property type="entry name" value="Por_Secre_tail"/>
    <property type="match status" value="1"/>
</dbReference>
<evidence type="ECO:0000256" key="6">
    <source>
        <dbReference type="SAM" id="SignalP"/>
    </source>
</evidence>
<evidence type="ECO:0000256" key="5">
    <source>
        <dbReference type="PROSITE-ProRule" id="PRU01240"/>
    </source>
</evidence>
<dbReference type="PROSITE" id="PS51892">
    <property type="entry name" value="SUBTILASE"/>
    <property type="match status" value="1"/>
</dbReference>
<evidence type="ECO:0000256" key="4">
    <source>
        <dbReference type="ARBA" id="ARBA00022825"/>
    </source>
</evidence>